<dbReference type="InterPro" id="IPR016147">
    <property type="entry name" value="Pili_assmbl_chaperone_N"/>
</dbReference>
<comment type="caution">
    <text evidence="11">The sequence shown here is derived from an EMBL/GenBank/DDBJ whole genome shotgun (WGS) entry which is preliminary data.</text>
</comment>
<accession>A0A3A5JUE1</accession>
<feature type="signal peptide" evidence="8">
    <location>
        <begin position="1"/>
        <end position="20"/>
    </location>
</feature>
<keyword evidence="5" id="KW-0574">Periplasm</keyword>
<keyword evidence="4 8" id="KW-0732">Signal</keyword>
<evidence type="ECO:0000256" key="2">
    <source>
        <dbReference type="ARBA" id="ARBA00007399"/>
    </source>
</evidence>
<organism evidence="11 12">
    <name type="scientific">Buttiauxella izardii</name>
    <dbReference type="NCBI Taxonomy" id="82991"/>
    <lineage>
        <taxon>Bacteria</taxon>
        <taxon>Pseudomonadati</taxon>
        <taxon>Pseudomonadota</taxon>
        <taxon>Gammaproteobacteria</taxon>
        <taxon>Enterobacterales</taxon>
        <taxon>Enterobacteriaceae</taxon>
        <taxon>Buttiauxella</taxon>
    </lineage>
</organism>
<dbReference type="InterPro" id="IPR008962">
    <property type="entry name" value="PapD-like_sf"/>
</dbReference>
<evidence type="ECO:0000256" key="1">
    <source>
        <dbReference type="ARBA" id="ARBA00004418"/>
    </source>
</evidence>
<name>A0A3A5JUE1_9ENTR</name>
<gene>
    <name evidence="11" type="ORF">D6029_17765</name>
</gene>
<evidence type="ECO:0000256" key="7">
    <source>
        <dbReference type="ARBA" id="ARBA00023319"/>
    </source>
</evidence>
<sequence>MRKLIIAALCIATTSVAAHAGVIIGGTRLVYNGDQKESSISINNPDSTNYLIQSWISPENEGGSKPPFIITPPLFRLKSSEENILRVVKTAGQLPEDKESLYWLDIKSVPSAKKGDNANTLQIAVKTKIKLIYRPQSISGTPEEVANKITWKKSGNTLTANNPTPFYMNLQDVKLNNKEIKNVNYLPPMSSKTYTLNASESQGNNMSWKIINDYGGISKTFTTSVH</sequence>
<dbReference type="InterPro" id="IPR016148">
    <property type="entry name" value="Pili_assmbl_chaperone_C"/>
</dbReference>
<evidence type="ECO:0000259" key="9">
    <source>
        <dbReference type="Pfam" id="PF00345"/>
    </source>
</evidence>
<comment type="subcellular location">
    <subcellularLocation>
        <location evidence="1">Periplasm</location>
    </subcellularLocation>
</comment>
<dbReference type="PANTHER" id="PTHR30251:SF9">
    <property type="entry name" value="CHAPERONE PROTEIN CAF1M"/>
    <property type="match status" value="1"/>
</dbReference>
<comment type="similarity">
    <text evidence="2">Belongs to the periplasmic pilus chaperone family.</text>
</comment>
<protein>
    <submittedName>
        <fullName evidence="11">Molecular chaperone</fullName>
    </submittedName>
</protein>
<feature type="chain" id="PRO_5017325891" evidence="8">
    <location>
        <begin position="21"/>
        <end position="226"/>
    </location>
</feature>
<reference evidence="11 12" key="1">
    <citation type="submission" date="2018-09" db="EMBL/GenBank/DDBJ databases">
        <title>Draft genome sequence of Buttiauxella izardii CCUG 35510T.</title>
        <authorList>
            <person name="Salva-Serra F."/>
            <person name="Marathe N."/>
            <person name="Moore E."/>
            <person name="Stadler-Svensson L."/>
            <person name="Engstrom-Jakobsson H."/>
        </authorList>
    </citation>
    <scope>NUCLEOTIDE SEQUENCE [LARGE SCALE GENOMIC DNA]</scope>
    <source>
        <strain evidence="11 12">CCUG 35510</strain>
    </source>
</reference>
<feature type="domain" description="Pili assembly chaperone C-terminal" evidence="10">
    <location>
        <begin position="161"/>
        <end position="218"/>
    </location>
</feature>
<dbReference type="OrthoDB" id="9131059at2"/>
<dbReference type="AlphaFoldDB" id="A0A3A5JUE1"/>
<evidence type="ECO:0000256" key="4">
    <source>
        <dbReference type="ARBA" id="ARBA00022729"/>
    </source>
</evidence>
<dbReference type="InterPro" id="IPR036316">
    <property type="entry name" value="Pili_assmbl_chap_C_dom_sf"/>
</dbReference>
<evidence type="ECO:0000256" key="3">
    <source>
        <dbReference type="ARBA" id="ARBA00022558"/>
    </source>
</evidence>
<dbReference type="InterPro" id="IPR013783">
    <property type="entry name" value="Ig-like_fold"/>
</dbReference>
<dbReference type="Proteomes" id="UP000276295">
    <property type="component" value="Unassembled WGS sequence"/>
</dbReference>
<keyword evidence="3" id="KW-1029">Fimbrium biogenesis</keyword>
<dbReference type="RefSeq" id="WP_120066054.1">
    <property type="nucleotide sequence ID" value="NZ_QZWH01000044.1"/>
</dbReference>
<dbReference type="Gene3D" id="2.60.40.10">
    <property type="entry name" value="Immunoglobulins"/>
    <property type="match status" value="2"/>
</dbReference>
<proteinExistence type="inferred from homology"/>
<dbReference type="SUPFAM" id="SSF49354">
    <property type="entry name" value="PapD-like"/>
    <property type="match status" value="1"/>
</dbReference>
<dbReference type="InterPro" id="IPR050643">
    <property type="entry name" value="Periplasmic_pilus_chap"/>
</dbReference>
<keyword evidence="6" id="KW-0143">Chaperone</keyword>
<keyword evidence="12" id="KW-1185">Reference proteome</keyword>
<dbReference type="EMBL" id="QZWH01000044">
    <property type="protein sequence ID" value="RJT20061.1"/>
    <property type="molecule type" value="Genomic_DNA"/>
</dbReference>
<feature type="domain" description="Pili assembly chaperone N-terminal" evidence="9">
    <location>
        <begin position="21"/>
        <end position="138"/>
    </location>
</feature>
<dbReference type="PANTHER" id="PTHR30251">
    <property type="entry name" value="PILUS ASSEMBLY CHAPERONE"/>
    <property type="match status" value="1"/>
</dbReference>
<evidence type="ECO:0000256" key="5">
    <source>
        <dbReference type="ARBA" id="ARBA00022764"/>
    </source>
</evidence>
<dbReference type="FunFam" id="2.60.40.10:FF:000458">
    <property type="entry name" value="Molecular chaperone FimC"/>
    <property type="match status" value="1"/>
</dbReference>
<evidence type="ECO:0000313" key="12">
    <source>
        <dbReference type="Proteomes" id="UP000276295"/>
    </source>
</evidence>
<dbReference type="PRINTS" id="PR00969">
    <property type="entry name" value="CHAPERONPILI"/>
</dbReference>
<evidence type="ECO:0000256" key="8">
    <source>
        <dbReference type="SAM" id="SignalP"/>
    </source>
</evidence>
<evidence type="ECO:0000259" key="10">
    <source>
        <dbReference type="Pfam" id="PF02753"/>
    </source>
</evidence>
<dbReference type="InterPro" id="IPR001829">
    <property type="entry name" value="Pili_assmbl_chaperone_bac"/>
</dbReference>
<keyword evidence="7" id="KW-0393">Immunoglobulin domain</keyword>
<dbReference type="Pfam" id="PF00345">
    <property type="entry name" value="PapD_N"/>
    <property type="match status" value="1"/>
</dbReference>
<dbReference type="Pfam" id="PF02753">
    <property type="entry name" value="PapD_C"/>
    <property type="match status" value="1"/>
</dbReference>
<evidence type="ECO:0000313" key="11">
    <source>
        <dbReference type="EMBL" id="RJT20061.1"/>
    </source>
</evidence>
<dbReference type="GO" id="GO:0071555">
    <property type="term" value="P:cell wall organization"/>
    <property type="evidence" value="ECO:0007669"/>
    <property type="project" value="InterPro"/>
</dbReference>
<dbReference type="SUPFAM" id="SSF49584">
    <property type="entry name" value="Periplasmic chaperone C-domain"/>
    <property type="match status" value="1"/>
</dbReference>
<dbReference type="GO" id="GO:0030288">
    <property type="term" value="C:outer membrane-bounded periplasmic space"/>
    <property type="evidence" value="ECO:0007669"/>
    <property type="project" value="InterPro"/>
</dbReference>
<evidence type="ECO:0000256" key="6">
    <source>
        <dbReference type="ARBA" id="ARBA00023186"/>
    </source>
</evidence>